<name>A0A3B0T120_9ZZZZ</name>
<dbReference type="AlphaFoldDB" id="A0A3B0T120"/>
<dbReference type="InterPro" id="IPR004675">
    <property type="entry name" value="AhpD_core"/>
</dbReference>
<organism evidence="2">
    <name type="scientific">hydrothermal vent metagenome</name>
    <dbReference type="NCBI Taxonomy" id="652676"/>
    <lineage>
        <taxon>unclassified sequences</taxon>
        <taxon>metagenomes</taxon>
        <taxon>ecological metagenomes</taxon>
    </lineage>
</organism>
<dbReference type="Pfam" id="PF02627">
    <property type="entry name" value="CMD"/>
    <property type="match status" value="1"/>
</dbReference>
<feature type="domain" description="Carboxymuconolactone decarboxylase-like" evidence="1">
    <location>
        <begin position="23"/>
        <end position="106"/>
    </location>
</feature>
<dbReference type="InterPro" id="IPR003779">
    <property type="entry name" value="CMD-like"/>
</dbReference>
<dbReference type="PANTHER" id="PTHR33930">
    <property type="entry name" value="ALKYL HYDROPEROXIDE REDUCTASE AHPD"/>
    <property type="match status" value="1"/>
</dbReference>
<gene>
    <name evidence="2" type="ORF">MNBD_ACTINO02-3054</name>
</gene>
<sequence>MGHYHDVSRELSAAGRELRSRIPEVYATYAESSKAAMTADGALDAVTKELLAMVIGVASHCDGCYISHARKLARLGASEQQVAEALGVAIFMMGGPGTVYGARAFEAFREFQPAQEQQLQ</sequence>
<accession>A0A3B0T120</accession>
<evidence type="ECO:0000313" key="2">
    <source>
        <dbReference type="EMBL" id="VAW09733.1"/>
    </source>
</evidence>
<evidence type="ECO:0000259" key="1">
    <source>
        <dbReference type="Pfam" id="PF02627"/>
    </source>
</evidence>
<dbReference type="InterPro" id="IPR029032">
    <property type="entry name" value="AhpD-like"/>
</dbReference>
<protein>
    <recommendedName>
        <fullName evidence="1">Carboxymuconolactone decarboxylase-like domain-containing protein</fullName>
    </recommendedName>
</protein>
<dbReference type="GO" id="GO:0051920">
    <property type="term" value="F:peroxiredoxin activity"/>
    <property type="evidence" value="ECO:0007669"/>
    <property type="project" value="InterPro"/>
</dbReference>
<reference evidence="2" key="1">
    <citation type="submission" date="2018-06" db="EMBL/GenBank/DDBJ databases">
        <authorList>
            <person name="Zhirakovskaya E."/>
        </authorList>
    </citation>
    <scope>NUCLEOTIDE SEQUENCE</scope>
</reference>
<dbReference type="NCBIfam" id="TIGR00778">
    <property type="entry name" value="ahpD_dom"/>
    <property type="match status" value="1"/>
</dbReference>
<dbReference type="SUPFAM" id="SSF69118">
    <property type="entry name" value="AhpD-like"/>
    <property type="match status" value="1"/>
</dbReference>
<dbReference type="PANTHER" id="PTHR33930:SF2">
    <property type="entry name" value="BLR3452 PROTEIN"/>
    <property type="match status" value="1"/>
</dbReference>
<dbReference type="Gene3D" id="1.20.1290.10">
    <property type="entry name" value="AhpD-like"/>
    <property type="match status" value="1"/>
</dbReference>
<proteinExistence type="predicted"/>
<dbReference type="EMBL" id="UOEK01000643">
    <property type="protein sequence ID" value="VAW09733.1"/>
    <property type="molecule type" value="Genomic_DNA"/>
</dbReference>